<dbReference type="AlphaFoldDB" id="A0A0G1IRJ7"/>
<organism evidence="1 2">
    <name type="scientific">Candidatus Giovannonibacteria bacterium GW2011_GWA2_44_26</name>
    <dbReference type="NCBI Taxonomy" id="1618648"/>
    <lineage>
        <taxon>Bacteria</taxon>
        <taxon>Candidatus Giovannoniibacteriota</taxon>
    </lineage>
</organism>
<sequence length="66" mass="7424">MTHEPLRAPRTKAEIAAQLYWLSDHMLDIATSIKHYCDDDSWADKSVEMMGASAIAREWADEMGVG</sequence>
<evidence type="ECO:0000313" key="2">
    <source>
        <dbReference type="Proteomes" id="UP000033945"/>
    </source>
</evidence>
<evidence type="ECO:0000313" key="1">
    <source>
        <dbReference type="EMBL" id="KKT61750.1"/>
    </source>
</evidence>
<dbReference type="EMBL" id="LCIT01000024">
    <property type="protein sequence ID" value="KKT61750.1"/>
    <property type="molecule type" value="Genomic_DNA"/>
</dbReference>
<proteinExistence type="predicted"/>
<gene>
    <name evidence="1" type="ORF">UW55_C0024G0002</name>
</gene>
<accession>A0A0G1IRJ7</accession>
<protein>
    <submittedName>
        <fullName evidence="1">Uncharacterized protein</fullName>
    </submittedName>
</protein>
<comment type="caution">
    <text evidence="1">The sequence shown here is derived from an EMBL/GenBank/DDBJ whole genome shotgun (WGS) entry which is preliminary data.</text>
</comment>
<name>A0A0G1IRJ7_9BACT</name>
<dbReference type="Proteomes" id="UP000033945">
    <property type="component" value="Unassembled WGS sequence"/>
</dbReference>
<reference evidence="1 2" key="1">
    <citation type="journal article" date="2015" name="Nature">
        <title>rRNA introns, odd ribosomes, and small enigmatic genomes across a large radiation of phyla.</title>
        <authorList>
            <person name="Brown C.T."/>
            <person name="Hug L.A."/>
            <person name="Thomas B.C."/>
            <person name="Sharon I."/>
            <person name="Castelle C.J."/>
            <person name="Singh A."/>
            <person name="Wilkins M.J."/>
            <person name="Williams K.H."/>
            <person name="Banfield J.F."/>
        </authorList>
    </citation>
    <scope>NUCLEOTIDE SEQUENCE [LARGE SCALE GENOMIC DNA]</scope>
</reference>